<keyword evidence="2" id="KW-0472">Membrane</keyword>
<feature type="domain" description="J" evidence="3">
    <location>
        <begin position="83"/>
        <end position="148"/>
    </location>
</feature>
<dbReference type="CDD" id="cd06257">
    <property type="entry name" value="DnaJ"/>
    <property type="match status" value="1"/>
</dbReference>
<evidence type="ECO:0000313" key="5">
    <source>
        <dbReference type="Proteomes" id="UP000436088"/>
    </source>
</evidence>
<gene>
    <name evidence="4" type="ORF">F3Y22_tig00117056pilonHSYRG00482</name>
</gene>
<dbReference type="Proteomes" id="UP000436088">
    <property type="component" value="Unassembled WGS sequence"/>
</dbReference>
<keyword evidence="1" id="KW-0143">Chaperone</keyword>
<proteinExistence type="predicted"/>
<dbReference type="EMBL" id="VEPZ02001788">
    <property type="protein sequence ID" value="KAE8653916.1"/>
    <property type="molecule type" value="Genomic_DNA"/>
</dbReference>
<sequence>MGRFNLLRLCRRHCVSTRSGESAIDGVDGIRKLSTTFQSLNRGRALHSYSLGVGKPIDFTATGMPLNARYIHATGSCCSAKQDYYEILGVPKSATRDEIKRAYHALAKKYHPDANKNNPSAKRKFQEITDGYETLQDSEKRREYDRYSRGSEDMEFGADGAEGFRFYNTSGGQGFRYILVGKTSLIHSPRYFLRYLKMRWIRFHQIFRQSSCSLFLKLLKDAQRIYVLMHLFLVILAMGVVSTKCQS</sequence>
<dbReference type="InterPro" id="IPR018253">
    <property type="entry name" value="DnaJ_domain_CS"/>
</dbReference>
<dbReference type="InterPro" id="IPR051938">
    <property type="entry name" value="Apopto_cytoskel_mod"/>
</dbReference>
<reference evidence="4" key="1">
    <citation type="submission" date="2019-09" db="EMBL/GenBank/DDBJ databases">
        <title>Draft genome information of white flower Hibiscus syriacus.</title>
        <authorList>
            <person name="Kim Y.-M."/>
        </authorList>
    </citation>
    <scope>NUCLEOTIDE SEQUENCE [LARGE SCALE GENOMIC DNA]</scope>
    <source>
        <strain evidence="4">YM2019G1</strain>
    </source>
</reference>
<dbReference type="InterPro" id="IPR036869">
    <property type="entry name" value="J_dom_sf"/>
</dbReference>
<evidence type="ECO:0000259" key="3">
    <source>
        <dbReference type="PROSITE" id="PS50076"/>
    </source>
</evidence>
<dbReference type="PANTHER" id="PTHR44145">
    <property type="entry name" value="DNAJ HOMOLOG SUBFAMILY A MEMBER 3, MITOCHONDRIAL"/>
    <property type="match status" value="1"/>
</dbReference>
<name>A0A6A2WVT2_HIBSY</name>
<evidence type="ECO:0000256" key="2">
    <source>
        <dbReference type="SAM" id="Phobius"/>
    </source>
</evidence>
<dbReference type="Gene3D" id="1.10.287.110">
    <property type="entry name" value="DnaJ domain"/>
    <property type="match status" value="1"/>
</dbReference>
<dbReference type="PROSITE" id="PS50076">
    <property type="entry name" value="DNAJ_2"/>
    <property type="match status" value="1"/>
</dbReference>
<keyword evidence="2" id="KW-1133">Transmembrane helix</keyword>
<dbReference type="SMART" id="SM00271">
    <property type="entry name" value="DnaJ"/>
    <property type="match status" value="1"/>
</dbReference>
<dbReference type="Pfam" id="PF00226">
    <property type="entry name" value="DnaJ"/>
    <property type="match status" value="1"/>
</dbReference>
<dbReference type="PROSITE" id="PS00636">
    <property type="entry name" value="DNAJ_1"/>
    <property type="match status" value="1"/>
</dbReference>
<comment type="caution">
    <text evidence="4">The sequence shown here is derived from an EMBL/GenBank/DDBJ whole genome shotgun (WGS) entry which is preliminary data.</text>
</comment>
<keyword evidence="5" id="KW-1185">Reference proteome</keyword>
<dbReference type="SUPFAM" id="SSF46565">
    <property type="entry name" value="Chaperone J-domain"/>
    <property type="match status" value="1"/>
</dbReference>
<accession>A0A6A2WVT2</accession>
<evidence type="ECO:0000256" key="1">
    <source>
        <dbReference type="ARBA" id="ARBA00023186"/>
    </source>
</evidence>
<dbReference type="PRINTS" id="PR00625">
    <property type="entry name" value="JDOMAIN"/>
</dbReference>
<organism evidence="4 5">
    <name type="scientific">Hibiscus syriacus</name>
    <name type="common">Rose of Sharon</name>
    <dbReference type="NCBI Taxonomy" id="106335"/>
    <lineage>
        <taxon>Eukaryota</taxon>
        <taxon>Viridiplantae</taxon>
        <taxon>Streptophyta</taxon>
        <taxon>Embryophyta</taxon>
        <taxon>Tracheophyta</taxon>
        <taxon>Spermatophyta</taxon>
        <taxon>Magnoliopsida</taxon>
        <taxon>eudicotyledons</taxon>
        <taxon>Gunneridae</taxon>
        <taxon>Pentapetalae</taxon>
        <taxon>rosids</taxon>
        <taxon>malvids</taxon>
        <taxon>Malvales</taxon>
        <taxon>Malvaceae</taxon>
        <taxon>Malvoideae</taxon>
        <taxon>Hibiscus</taxon>
    </lineage>
</organism>
<dbReference type="PANTHER" id="PTHR44145:SF3">
    <property type="entry name" value="DNAJ HOMOLOG SUBFAMILY A MEMBER 3, MITOCHONDRIAL"/>
    <property type="match status" value="1"/>
</dbReference>
<feature type="transmembrane region" description="Helical" evidence="2">
    <location>
        <begin position="225"/>
        <end position="243"/>
    </location>
</feature>
<protein>
    <submittedName>
        <fullName evidence="4">Chaperone protein DNAj</fullName>
    </submittedName>
</protein>
<evidence type="ECO:0000313" key="4">
    <source>
        <dbReference type="EMBL" id="KAE8653916.1"/>
    </source>
</evidence>
<keyword evidence="2" id="KW-0812">Transmembrane</keyword>
<dbReference type="InterPro" id="IPR001623">
    <property type="entry name" value="DnaJ_domain"/>
</dbReference>
<dbReference type="AlphaFoldDB" id="A0A6A2WVT2"/>